<dbReference type="EMBL" id="SDMP01000012">
    <property type="protein sequence ID" value="RYR26010.1"/>
    <property type="molecule type" value="Genomic_DNA"/>
</dbReference>
<protein>
    <submittedName>
        <fullName evidence="1">Uncharacterized protein</fullName>
    </submittedName>
</protein>
<reference evidence="1 2" key="1">
    <citation type="submission" date="2019-01" db="EMBL/GenBank/DDBJ databases">
        <title>Sequencing of cultivated peanut Arachis hypogaea provides insights into genome evolution and oil improvement.</title>
        <authorList>
            <person name="Chen X."/>
        </authorList>
    </citation>
    <scope>NUCLEOTIDE SEQUENCE [LARGE SCALE GENOMIC DNA]</scope>
    <source>
        <strain evidence="2">cv. Fuhuasheng</strain>
        <tissue evidence="1">Leaves</tissue>
    </source>
</reference>
<sequence>MALCSYMMHGFSGANGFVELGITSSQGMETEELNLSHLVKDEPQSQSQPQHSNLTKAMISSWSERMISHTGTETRPRLLREAAVGNFPQWAKA</sequence>
<dbReference type="STRING" id="3818.A0A445AHZ2"/>
<name>A0A445AHZ2_ARAHY</name>
<evidence type="ECO:0000313" key="1">
    <source>
        <dbReference type="EMBL" id="RYR26010.1"/>
    </source>
</evidence>
<dbReference type="AlphaFoldDB" id="A0A445AHZ2"/>
<accession>A0A445AHZ2</accession>
<organism evidence="1 2">
    <name type="scientific">Arachis hypogaea</name>
    <name type="common">Peanut</name>
    <dbReference type="NCBI Taxonomy" id="3818"/>
    <lineage>
        <taxon>Eukaryota</taxon>
        <taxon>Viridiplantae</taxon>
        <taxon>Streptophyta</taxon>
        <taxon>Embryophyta</taxon>
        <taxon>Tracheophyta</taxon>
        <taxon>Spermatophyta</taxon>
        <taxon>Magnoliopsida</taxon>
        <taxon>eudicotyledons</taxon>
        <taxon>Gunneridae</taxon>
        <taxon>Pentapetalae</taxon>
        <taxon>rosids</taxon>
        <taxon>fabids</taxon>
        <taxon>Fabales</taxon>
        <taxon>Fabaceae</taxon>
        <taxon>Papilionoideae</taxon>
        <taxon>50 kb inversion clade</taxon>
        <taxon>dalbergioids sensu lato</taxon>
        <taxon>Dalbergieae</taxon>
        <taxon>Pterocarpus clade</taxon>
        <taxon>Arachis</taxon>
    </lineage>
</organism>
<evidence type="ECO:0000313" key="2">
    <source>
        <dbReference type="Proteomes" id="UP000289738"/>
    </source>
</evidence>
<comment type="caution">
    <text evidence="1">The sequence shown here is derived from an EMBL/GenBank/DDBJ whole genome shotgun (WGS) entry which is preliminary data.</text>
</comment>
<dbReference type="Proteomes" id="UP000289738">
    <property type="component" value="Chromosome B02"/>
</dbReference>
<gene>
    <name evidence="1" type="ORF">Ahy_B02g060098</name>
</gene>
<proteinExistence type="predicted"/>
<keyword evidence="2" id="KW-1185">Reference proteome</keyword>